<dbReference type="AlphaFoldDB" id="A0A437NZ57"/>
<name>A0A437NZ57_9HYPH</name>
<proteinExistence type="predicted"/>
<accession>A0A437NZ57</accession>
<gene>
    <name evidence="1" type="ORF">EOE48_19875</name>
</gene>
<organism evidence="1 2">
    <name type="scientific">Methylobacterium oryzihabitans</name>
    <dbReference type="NCBI Taxonomy" id="2499852"/>
    <lineage>
        <taxon>Bacteria</taxon>
        <taxon>Pseudomonadati</taxon>
        <taxon>Pseudomonadota</taxon>
        <taxon>Alphaproteobacteria</taxon>
        <taxon>Hyphomicrobiales</taxon>
        <taxon>Methylobacteriaceae</taxon>
        <taxon>Methylobacterium</taxon>
    </lineage>
</organism>
<reference evidence="1 2" key="1">
    <citation type="submission" date="2019-01" db="EMBL/GenBank/DDBJ databases">
        <authorList>
            <person name="Chen W.-M."/>
        </authorList>
    </citation>
    <scope>NUCLEOTIDE SEQUENCE [LARGE SCALE GENOMIC DNA]</scope>
    <source>
        <strain evidence="1 2">TER-1</strain>
    </source>
</reference>
<protein>
    <submittedName>
        <fullName evidence="1">Uncharacterized protein</fullName>
    </submittedName>
</protein>
<sequence length="141" mass="15293">MEYVCDAPDGTTWFRIETEAEAMRESALMGHAVEKHYRQAQERAAASYVPPAGGPWIEQEIGKKAHLRRTMPVFFTLRGPDGTGLATAMLPGGDGGTLCPVIVGPGNRDPYADHAEAIAALGRHVGLRLDRGRCYPYGQRG</sequence>
<dbReference type="OrthoDB" id="8018220at2"/>
<dbReference type="EMBL" id="SACP01000022">
    <property type="protein sequence ID" value="RVU15295.1"/>
    <property type="molecule type" value="Genomic_DNA"/>
</dbReference>
<comment type="caution">
    <text evidence="1">The sequence shown here is derived from an EMBL/GenBank/DDBJ whole genome shotgun (WGS) entry which is preliminary data.</text>
</comment>
<evidence type="ECO:0000313" key="1">
    <source>
        <dbReference type="EMBL" id="RVU15295.1"/>
    </source>
</evidence>
<keyword evidence="2" id="KW-1185">Reference proteome</keyword>
<dbReference type="Proteomes" id="UP000286997">
    <property type="component" value="Unassembled WGS sequence"/>
</dbReference>
<dbReference type="RefSeq" id="WP_127732374.1">
    <property type="nucleotide sequence ID" value="NZ_SACP01000022.1"/>
</dbReference>
<evidence type="ECO:0000313" key="2">
    <source>
        <dbReference type="Proteomes" id="UP000286997"/>
    </source>
</evidence>